<dbReference type="SMART" id="SM00308">
    <property type="entry name" value="LH2"/>
    <property type="match status" value="1"/>
</dbReference>
<comment type="caution">
    <text evidence="2">The sequence shown here is derived from an EMBL/GenBank/DDBJ whole genome shotgun (WGS) entry which is preliminary data.</text>
</comment>
<gene>
    <name evidence="2" type="ORF">GGQ57_002222</name>
</gene>
<dbReference type="InterPro" id="IPR001024">
    <property type="entry name" value="PLAT/LH2_dom"/>
</dbReference>
<keyword evidence="3" id="KW-1185">Reference proteome</keyword>
<dbReference type="InterPro" id="IPR052970">
    <property type="entry name" value="Inner_ear_hair_cell_LOXHD"/>
</dbReference>
<protein>
    <recommendedName>
        <fullName evidence="1">PLAT domain-containing protein</fullName>
    </recommendedName>
</protein>
<dbReference type="PANTHER" id="PTHR45901">
    <property type="entry name" value="PROTEIN CBG12474"/>
    <property type="match status" value="1"/>
</dbReference>
<accession>A0ABR6KLE8</accession>
<proteinExistence type="predicted"/>
<sequence>MGKNKYVIEVKTGGRDNAGTDAGVFIQLTGDKGISGEIELDDSKDNFEKNMLDKFTIETEDVGRLRKIKLFHNNKGRNAGWFVDYVAITDKNRNLTWKVDIYSWLEKENLSVVKDIPLGQFTTAPSKSYEIIDRIYVKPFINESSSKITVKDCFKHTYHQGYIVDLKSATTAKTGVAIDASFFGVGTSFSAELTKELSKQKHVEEKNMLTKTVDYSFDLPANSKVTVVSIFYQHCEDGFIDIDGVKIKYSGKLEMDRNICILEGIKSEQEALNIIEEYKGGPIAKRMTVGHSSLLEAKEYTYKSTVKQMMSRAEMTGIVQNVQISSSEK</sequence>
<dbReference type="PANTHER" id="PTHR45901:SF3">
    <property type="entry name" value="LIPOXYGENASE HOMOLOGY DOMAIN-CONTAINING PROTEIN 1"/>
    <property type="match status" value="1"/>
</dbReference>
<evidence type="ECO:0000259" key="1">
    <source>
        <dbReference type="PROSITE" id="PS50095"/>
    </source>
</evidence>
<dbReference type="EMBL" id="JACHOC010000004">
    <property type="protein sequence ID" value="MBB4622322.1"/>
    <property type="molecule type" value="Genomic_DNA"/>
</dbReference>
<name>A0ABR6KLE8_9BACT</name>
<dbReference type="Pfam" id="PF01477">
    <property type="entry name" value="PLAT"/>
    <property type="match status" value="1"/>
</dbReference>
<dbReference type="PROSITE" id="PS50095">
    <property type="entry name" value="PLAT"/>
    <property type="match status" value="1"/>
</dbReference>
<dbReference type="RefSeq" id="WP_122353038.1">
    <property type="nucleotide sequence ID" value="NZ_BMPB01000018.1"/>
</dbReference>
<evidence type="ECO:0000313" key="3">
    <source>
        <dbReference type="Proteomes" id="UP000533637"/>
    </source>
</evidence>
<dbReference type="Gene3D" id="2.40.180.10">
    <property type="entry name" value="Catalase core domain"/>
    <property type="match status" value="1"/>
</dbReference>
<dbReference type="SUPFAM" id="SSF49723">
    <property type="entry name" value="Lipase/lipooxygenase domain (PLAT/LH2 domain)"/>
    <property type="match status" value="1"/>
</dbReference>
<dbReference type="Proteomes" id="UP000533637">
    <property type="component" value="Unassembled WGS sequence"/>
</dbReference>
<evidence type="ECO:0000313" key="2">
    <source>
        <dbReference type="EMBL" id="MBB4622322.1"/>
    </source>
</evidence>
<dbReference type="InterPro" id="IPR036392">
    <property type="entry name" value="PLAT/LH2_dom_sf"/>
</dbReference>
<organism evidence="2 3">
    <name type="scientific">Parabacteroides faecis</name>
    <dbReference type="NCBI Taxonomy" id="1217282"/>
    <lineage>
        <taxon>Bacteria</taxon>
        <taxon>Pseudomonadati</taxon>
        <taxon>Bacteroidota</taxon>
        <taxon>Bacteroidia</taxon>
        <taxon>Bacteroidales</taxon>
        <taxon>Tannerellaceae</taxon>
        <taxon>Parabacteroides</taxon>
    </lineage>
</organism>
<reference evidence="2 3" key="1">
    <citation type="submission" date="2020-08" db="EMBL/GenBank/DDBJ databases">
        <title>Genomic Encyclopedia of Type Strains, Phase IV (KMG-IV): sequencing the most valuable type-strain genomes for metagenomic binning, comparative biology and taxonomic classification.</title>
        <authorList>
            <person name="Goeker M."/>
        </authorList>
    </citation>
    <scope>NUCLEOTIDE SEQUENCE [LARGE SCALE GENOMIC DNA]</scope>
    <source>
        <strain evidence="2 3">DSM 102983</strain>
    </source>
</reference>
<feature type="domain" description="PLAT" evidence="1">
    <location>
        <begin position="4"/>
        <end position="119"/>
    </location>
</feature>